<accession>A0A1H6U1E3</accession>
<protein>
    <submittedName>
        <fullName evidence="9">Putative ABC transport system permease protein</fullName>
    </submittedName>
</protein>
<dbReference type="STRING" id="408657.SAMN04487995_2347"/>
<evidence type="ECO:0000259" key="8">
    <source>
        <dbReference type="Pfam" id="PF12704"/>
    </source>
</evidence>
<dbReference type="PANTHER" id="PTHR30572:SF18">
    <property type="entry name" value="ABC-TYPE MACROLIDE FAMILY EXPORT SYSTEM PERMEASE COMPONENT 2"/>
    <property type="match status" value="1"/>
</dbReference>
<feature type="transmembrane region" description="Helical" evidence="6">
    <location>
        <begin position="689"/>
        <end position="709"/>
    </location>
</feature>
<feature type="transmembrane region" description="Helical" evidence="6">
    <location>
        <begin position="721"/>
        <end position="749"/>
    </location>
</feature>
<gene>
    <name evidence="9" type="ORF">SAMN04487995_2347</name>
</gene>
<evidence type="ECO:0000259" key="7">
    <source>
        <dbReference type="Pfam" id="PF02687"/>
    </source>
</evidence>
<dbReference type="InterPro" id="IPR003838">
    <property type="entry name" value="ABC3_permease_C"/>
</dbReference>
<sequence length="808" mass="91435">MIRNYLKIAFRNLFRNKVYSTINIAGLAMGIAAFLLILEYVSFEKSVNQFHKDLPDMYRIINLDIKGNTWGQVEPGWAKRVQQNFNEIKSYCRFSDDIAKGIVKKEGRTPEIFRENNIGYADGNFFEFFTFNVVKGNKTAFNEPKIVFISTRSADKYFGKEDPIGKVLTLSNQFGTLSYSVEGVFESPENSDIKPDMIFSLKTLENPANLNGNDWADPDNLQSQYINTFFLLNKGVDIRGLENKLTKYREAEKKDKDGVKFRLQAFSNLHLSDKLNDPYQTTGNVQYVYTLGGIAFLILLIAWFNYINLSTANSLKRASEVGVRKVIGATPGNLILQFLGESGLVTLLSFGFALLLVYLLQPLFNQLIGKELSLETLGSSYIWAIGLGIFLVGSILSGIYTAYALSKFNPVKILKGKLTKTSQGAFLRKSLVVSQFSISVALMLVTIIIYSQLRFMQNQNLGVKTSRLMVIRGPEVGRDSTFKTRKTAFWNDLNGQSYVKDYCLSGSVPGNWYNFSTSGFTQPKSKPGDELKTYSFAIIGDRYIGVYDLKLKAGRNFTPQETGVEWNKNDKVILNEKAVKQLGFESAEEAVNTKIKWDERYLEVVGVLKDYHHTGLQKAIDPMIFYPQNSSEYITVNLTTDQMQDKIAKLETIYKNYFTENPFEYFFVDENFNKQYTSERQYSRIFTTASIWAIVIACLGLFGLATFTVENRNKEIGIRKVLGASVASIVGLLSKDFLLLVIIAILIASPVSYYFMKIWLSDFAYRIDISWWIFAVAGSISIMIALFTIMFQGIKAALVNPVKSLKSE</sequence>
<dbReference type="RefSeq" id="WP_090335321.1">
    <property type="nucleotide sequence ID" value="NZ_FNXY01000003.1"/>
</dbReference>
<dbReference type="InterPro" id="IPR050250">
    <property type="entry name" value="Macrolide_Exporter_MacB"/>
</dbReference>
<keyword evidence="4 6" id="KW-1133">Transmembrane helix</keyword>
<evidence type="ECO:0000256" key="3">
    <source>
        <dbReference type="ARBA" id="ARBA00022692"/>
    </source>
</evidence>
<feature type="domain" description="MacB-like periplasmic core" evidence="8">
    <location>
        <begin position="20"/>
        <end position="247"/>
    </location>
</feature>
<evidence type="ECO:0000256" key="2">
    <source>
        <dbReference type="ARBA" id="ARBA00022475"/>
    </source>
</evidence>
<dbReference type="PANTHER" id="PTHR30572">
    <property type="entry name" value="MEMBRANE COMPONENT OF TRANSPORTER-RELATED"/>
    <property type="match status" value="1"/>
</dbReference>
<feature type="transmembrane region" description="Helical" evidence="6">
    <location>
        <begin position="769"/>
        <end position="791"/>
    </location>
</feature>
<dbReference type="Proteomes" id="UP000199532">
    <property type="component" value="Unassembled WGS sequence"/>
</dbReference>
<comment type="subcellular location">
    <subcellularLocation>
        <location evidence="1">Cell membrane</location>
        <topology evidence="1">Multi-pass membrane protein</topology>
    </subcellularLocation>
</comment>
<keyword evidence="2" id="KW-1003">Cell membrane</keyword>
<name>A0A1H6U1E3_9BACT</name>
<feature type="transmembrane region" description="Helical" evidence="6">
    <location>
        <begin position="21"/>
        <end position="43"/>
    </location>
</feature>
<evidence type="ECO:0000256" key="5">
    <source>
        <dbReference type="ARBA" id="ARBA00023136"/>
    </source>
</evidence>
<organism evidence="9 10">
    <name type="scientific">Dyadobacter koreensis</name>
    <dbReference type="NCBI Taxonomy" id="408657"/>
    <lineage>
        <taxon>Bacteria</taxon>
        <taxon>Pseudomonadati</taxon>
        <taxon>Bacteroidota</taxon>
        <taxon>Cytophagia</taxon>
        <taxon>Cytophagales</taxon>
        <taxon>Spirosomataceae</taxon>
        <taxon>Dyadobacter</taxon>
    </lineage>
</organism>
<proteinExistence type="predicted"/>
<keyword evidence="5 6" id="KW-0472">Membrane</keyword>
<evidence type="ECO:0000256" key="6">
    <source>
        <dbReference type="SAM" id="Phobius"/>
    </source>
</evidence>
<dbReference type="EMBL" id="FNXY01000003">
    <property type="protein sequence ID" value="SEI81772.1"/>
    <property type="molecule type" value="Genomic_DNA"/>
</dbReference>
<keyword evidence="3 6" id="KW-0812">Transmembrane</keyword>
<dbReference type="InterPro" id="IPR025857">
    <property type="entry name" value="MacB_PCD"/>
</dbReference>
<feature type="transmembrane region" description="Helical" evidence="6">
    <location>
        <begin position="287"/>
        <end position="307"/>
    </location>
</feature>
<evidence type="ECO:0000256" key="4">
    <source>
        <dbReference type="ARBA" id="ARBA00022989"/>
    </source>
</evidence>
<keyword evidence="10" id="KW-1185">Reference proteome</keyword>
<dbReference type="Pfam" id="PF12704">
    <property type="entry name" value="MacB_PCD"/>
    <property type="match status" value="2"/>
</dbReference>
<feature type="transmembrane region" description="Helical" evidence="6">
    <location>
        <begin position="380"/>
        <end position="405"/>
    </location>
</feature>
<feature type="domain" description="ABC3 transporter permease C-terminal" evidence="7">
    <location>
        <begin position="689"/>
        <end position="797"/>
    </location>
</feature>
<feature type="domain" description="MacB-like periplasmic core" evidence="8">
    <location>
        <begin position="525"/>
        <end position="642"/>
    </location>
</feature>
<dbReference type="GO" id="GO:0022857">
    <property type="term" value="F:transmembrane transporter activity"/>
    <property type="evidence" value="ECO:0007669"/>
    <property type="project" value="TreeGrafter"/>
</dbReference>
<reference evidence="9 10" key="1">
    <citation type="submission" date="2016-10" db="EMBL/GenBank/DDBJ databases">
        <authorList>
            <person name="de Groot N.N."/>
        </authorList>
    </citation>
    <scope>NUCLEOTIDE SEQUENCE [LARGE SCALE GENOMIC DNA]</scope>
    <source>
        <strain evidence="9 10">DSM 19938</strain>
    </source>
</reference>
<feature type="transmembrane region" description="Helical" evidence="6">
    <location>
        <begin position="426"/>
        <end position="450"/>
    </location>
</feature>
<feature type="domain" description="ABC3 transporter permease C-terminal" evidence="7">
    <location>
        <begin position="294"/>
        <end position="410"/>
    </location>
</feature>
<evidence type="ECO:0000256" key="1">
    <source>
        <dbReference type="ARBA" id="ARBA00004651"/>
    </source>
</evidence>
<evidence type="ECO:0000313" key="9">
    <source>
        <dbReference type="EMBL" id="SEI81772.1"/>
    </source>
</evidence>
<feature type="transmembrane region" description="Helical" evidence="6">
    <location>
        <begin position="334"/>
        <end position="360"/>
    </location>
</feature>
<dbReference type="OrthoDB" id="5933722at2"/>
<evidence type="ECO:0000313" key="10">
    <source>
        <dbReference type="Proteomes" id="UP000199532"/>
    </source>
</evidence>
<dbReference type="AlphaFoldDB" id="A0A1H6U1E3"/>
<dbReference type="Pfam" id="PF02687">
    <property type="entry name" value="FtsX"/>
    <property type="match status" value="2"/>
</dbReference>
<dbReference type="GO" id="GO:0005886">
    <property type="term" value="C:plasma membrane"/>
    <property type="evidence" value="ECO:0007669"/>
    <property type="project" value="UniProtKB-SubCell"/>
</dbReference>